<comment type="caution">
    <text evidence="4">The sequence shown here is derived from an EMBL/GenBank/DDBJ whole genome shotgun (WGS) entry which is preliminary data.</text>
</comment>
<dbReference type="Proteomes" id="UP000661006">
    <property type="component" value="Unassembled WGS sequence"/>
</dbReference>
<keyword evidence="2" id="KW-0809">Transit peptide</keyword>
<evidence type="ECO:0000256" key="3">
    <source>
        <dbReference type="ARBA" id="ARBA00023186"/>
    </source>
</evidence>
<dbReference type="Gene3D" id="3.30.2180.10">
    <property type="entry name" value="ATP12-like"/>
    <property type="match status" value="1"/>
</dbReference>
<dbReference type="InterPro" id="IPR042272">
    <property type="entry name" value="ATP12_ATP_synth-F1-assembly_N"/>
</dbReference>
<sequence length="229" mass="25518">MSSRKRFWKSVTLGEQDGLFGPELDGRPIRLPKGTVLAVPSRSLGQALVAEWSRIPDNEAFTPEQLPLTRIAGTMIERIRPDLVEARETLLRHGLDDGLCYRKEKPDSTVERVLEWLAKEGIRPIVTDGLMPITQSGDYITGLERLLAQQNEAELAVLGVLTQSFGSLLLALALVSGTISREATISVANADERRQLEVWGRDDELFRVMMTREQDTTEALTFLGFAREG</sequence>
<dbReference type="SUPFAM" id="SSF160909">
    <property type="entry name" value="ATP12-like"/>
    <property type="match status" value="1"/>
</dbReference>
<dbReference type="GO" id="GO:0043461">
    <property type="term" value="P:proton-transporting ATP synthase complex assembly"/>
    <property type="evidence" value="ECO:0007669"/>
    <property type="project" value="InterPro"/>
</dbReference>
<comment type="similarity">
    <text evidence="1">Belongs to the ATP12 family.</text>
</comment>
<dbReference type="RefSeq" id="WP_061932618.1">
    <property type="nucleotide sequence ID" value="NZ_JABCQN010000001.1"/>
</dbReference>
<dbReference type="AlphaFoldDB" id="A0A9Q2FJ90"/>
<accession>A0A9Q2FJ90</accession>
<dbReference type="InterPro" id="IPR011419">
    <property type="entry name" value="ATP12_ATP_synth-F1-assembly"/>
</dbReference>
<evidence type="ECO:0000256" key="2">
    <source>
        <dbReference type="ARBA" id="ARBA00022946"/>
    </source>
</evidence>
<evidence type="ECO:0000313" key="4">
    <source>
        <dbReference type="EMBL" id="MBF0869545.1"/>
    </source>
</evidence>
<dbReference type="GeneID" id="81473364"/>
<dbReference type="Pfam" id="PF07542">
    <property type="entry name" value="ATP12"/>
    <property type="match status" value="1"/>
</dbReference>
<reference evidence="4" key="1">
    <citation type="submission" date="2020-04" db="EMBL/GenBank/DDBJ databases">
        <authorList>
            <person name="Sombolestani A."/>
        </authorList>
    </citation>
    <scope>NUCLEOTIDE SEQUENCE</scope>
    <source>
        <strain evidence="4">R71697</strain>
    </source>
</reference>
<gene>
    <name evidence="4" type="ORF">HKD32_01555</name>
</gene>
<name>A0A9Q2FJ90_GLUJA</name>
<protein>
    <submittedName>
        <fullName evidence="4">ATP12 chaperone protein</fullName>
    </submittedName>
</protein>
<dbReference type="PANTHER" id="PTHR21013">
    <property type="entry name" value="ATP SYNTHASE MITOCHONDRIAL F1 COMPLEX ASSEMBLY FACTOR 2/ATP12 PROTEIN, MITOCHONDRIAL PRECURSOR"/>
    <property type="match status" value="1"/>
</dbReference>
<reference evidence="4" key="2">
    <citation type="submission" date="2020-11" db="EMBL/GenBank/DDBJ databases">
        <title>Description of novel Gluconobacter species.</title>
        <authorList>
            <person name="Cleenwerck I."/>
            <person name="Cnockaert M."/>
            <person name="Borremans W."/>
            <person name="Wieme A.D."/>
            <person name="De Vuyst L."/>
            <person name="Vandamme P."/>
        </authorList>
    </citation>
    <scope>NUCLEOTIDE SEQUENCE</scope>
    <source>
        <strain evidence="4">R71697</strain>
    </source>
</reference>
<evidence type="ECO:0000256" key="1">
    <source>
        <dbReference type="ARBA" id="ARBA00008231"/>
    </source>
</evidence>
<dbReference type="EMBL" id="JABCQN010000001">
    <property type="protein sequence ID" value="MBF0869545.1"/>
    <property type="molecule type" value="Genomic_DNA"/>
</dbReference>
<proteinExistence type="inferred from homology"/>
<dbReference type="PANTHER" id="PTHR21013:SF10">
    <property type="entry name" value="ATP SYNTHASE MITOCHONDRIAL F1 COMPLEX ASSEMBLY FACTOR 2"/>
    <property type="match status" value="1"/>
</dbReference>
<dbReference type="InterPro" id="IPR023335">
    <property type="entry name" value="ATP12_ortho_dom_sf"/>
</dbReference>
<evidence type="ECO:0000313" key="5">
    <source>
        <dbReference type="Proteomes" id="UP000661006"/>
    </source>
</evidence>
<keyword evidence="3" id="KW-0143">Chaperone</keyword>
<dbReference type="Gene3D" id="1.10.3580.10">
    <property type="entry name" value="ATP12 ATPase"/>
    <property type="match status" value="1"/>
</dbReference>
<organism evidence="4 5">
    <name type="scientific">Gluconobacter japonicus</name>
    <dbReference type="NCBI Taxonomy" id="376620"/>
    <lineage>
        <taxon>Bacteria</taxon>
        <taxon>Pseudomonadati</taxon>
        <taxon>Pseudomonadota</taxon>
        <taxon>Alphaproteobacteria</taxon>
        <taxon>Acetobacterales</taxon>
        <taxon>Acetobacteraceae</taxon>
        <taxon>Gluconobacter</taxon>
    </lineage>
</organism>